<keyword evidence="3" id="KW-1185">Reference proteome</keyword>
<reference evidence="2 3" key="1">
    <citation type="submission" date="2021-05" db="EMBL/GenBank/DDBJ databases">
        <title>Novel Bacillus species.</title>
        <authorList>
            <person name="Liu G."/>
        </authorList>
    </citation>
    <scope>NUCLEOTIDE SEQUENCE [LARGE SCALE GENOMIC DNA]</scope>
    <source>
        <strain evidence="2 3">FJAT-49682</strain>
    </source>
</reference>
<evidence type="ECO:0000313" key="3">
    <source>
        <dbReference type="Proteomes" id="UP000676456"/>
    </source>
</evidence>
<evidence type="ECO:0000313" key="2">
    <source>
        <dbReference type="EMBL" id="MBS4223241.1"/>
    </source>
</evidence>
<organism evidence="2 3">
    <name type="scientific">Lederbergia citrea</name>
    <dbReference type="NCBI Taxonomy" id="2833581"/>
    <lineage>
        <taxon>Bacteria</taxon>
        <taxon>Bacillati</taxon>
        <taxon>Bacillota</taxon>
        <taxon>Bacilli</taxon>
        <taxon>Bacillales</taxon>
        <taxon>Bacillaceae</taxon>
        <taxon>Lederbergia</taxon>
    </lineage>
</organism>
<gene>
    <name evidence="2" type="ORF">KHA91_10845</name>
</gene>
<dbReference type="EMBL" id="JAGYPN010000002">
    <property type="protein sequence ID" value="MBS4223241.1"/>
    <property type="molecule type" value="Genomic_DNA"/>
</dbReference>
<comment type="caution">
    <text evidence="2">The sequence shown here is derived from an EMBL/GenBank/DDBJ whole genome shotgun (WGS) entry which is preliminary data.</text>
</comment>
<proteinExistence type="predicted"/>
<dbReference type="InterPro" id="IPR002881">
    <property type="entry name" value="DUF58"/>
</dbReference>
<protein>
    <submittedName>
        <fullName evidence="2">DUF58 domain-containing protein</fullName>
    </submittedName>
</protein>
<feature type="domain" description="DUF58" evidence="1">
    <location>
        <begin position="184"/>
        <end position="299"/>
    </location>
</feature>
<name>A0A942UQL0_9BACI</name>
<dbReference type="Pfam" id="PF01882">
    <property type="entry name" value="DUF58"/>
    <property type="match status" value="1"/>
</dbReference>
<dbReference type="AlphaFoldDB" id="A0A942UQL0"/>
<dbReference type="PANTHER" id="PTHR34351">
    <property type="entry name" value="SLR1927 PROTEIN-RELATED"/>
    <property type="match status" value="1"/>
</dbReference>
<dbReference type="PANTHER" id="PTHR34351:SF2">
    <property type="entry name" value="DUF58 DOMAIN-CONTAINING PROTEIN"/>
    <property type="match status" value="1"/>
</dbReference>
<sequence length="365" mass="42114">MNIAWFIFITFVIAGIQAYIYGKWGLARIQYTRSFNEKAVFEGERIEMIDEISNRKLLPVPWLRLESKISADLQFQRQSDLDNEIDSGDFHRTLFSLMPYQKVKRRQHLTCTKRGFYQFQTVSLSTGDVLGIGETFKSVPSPAEIIVYPPLLPMKDIPLPAHSWLGDIIVRRWIIEDPFLTSGVRDYSYGDPLNSVNWKATARTNRLQVSKRDFSADHHLMIYINFNQNEDIWRPIIDEPLLEKALTYAASIAQYAIANGISTGFGCNAYFDEMKKEPIRIEPENSKQQLAHLFETMAKVKIGTSTFFDYFLRDDVERKMQGTDILLITSIVTIKMKEMIKKLEAEGNSVEVLMLESEFAHQKAN</sequence>
<dbReference type="RefSeq" id="WP_213098272.1">
    <property type="nucleotide sequence ID" value="NZ_JAGYPN010000002.1"/>
</dbReference>
<evidence type="ECO:0000259" key="1">
    <source>
        <dbReference type="Pfam" id="PF01882"/>
    </source>
</evidence>
<dbReference type="Proteomes" id="UP000676456">
    <property type="component" value="Unassembled WGS sequence"/>
</dbReference>
<accession>A0A942UQL0</accession>